<accession>A0AAW8Q0U9</accession>
<proteinExistence type="predicted"/>
<evidence type="ECO:0000313" key="1">
    <source>
        <dbReference type="EMBL" id="MDS1821451.1"/>
    </source>
</evidence>
<gene>
    <name evidence="1" type="ORF">QX249_12335</name>
</gene>
<dbReference type="EMBL" id="JAUHGG010000003">
    <property type="protein sequence ID" value="MDS1821451.1"/>
    <property type="molecule type" value="Genomic_DNA"/>
</dbReference>
<name>A0AAW8Q0U9_VIBPH</name>
<comment type="caution">
    <text evidence="1">The sequence shown here is derived from an EMBL/GenBank/DDBJ whole genome shotgun (WGS) entry which is preliminary data.</text>
</comment>
<reference evidence="1" key="1">
    <citation type="submission" date="2023-06" db="EMBL/GenBank/DDBJ databases">
        <title>Genomic Diversity of Vibrio spp. and Metagenomic Analysis of Pathogens in Florida Gulf Coastal Waters Following Hurricane Ian.</title>
        <authorList>
            <person name="Brumfield K.D."/>
        </authorList>
    </citation>
    <scope>NUCLEOTIDE SEQUENCE</scope>
    <source>
        <strain evidence="1">WBS2B-138</strain>
    </source>
</reference>
<sequence>MSIKEFVSRKLIALIRWSVTGGTKKSCPCCSDGTVPSEAYMKLQDSLGISRSILDPHNFASTRLLEQSIVFAKEFIESRGRFPVHLRVLLADDLKKKFKLSPADVGLVIDVAMSGDRQKCPDCQGTKIVLTKKGEEVKKLFDALNV</sequence>
<protein>
    <submittedName>
        <fullName evidence="1">Uncharacterized protein</fullName>
    </submittedName>
</protein>
<dbReference type="Proteomes" id="UP001253193">
    <property type="component" value="Unassembled WGS sequence"/>
</dbReference>
<evidence type="ECO:0000313" key="2">
    <source>
        <dbReference type="Proteomes" id="UP001253193"/>
    </source>
</evidence>
<dbReference type="AlphaFoldDB" id="A0AAW8Q0U9"/>
<organism evidence="1 2">
    <name type="scientific">Vibrio parahaemolyticus</name>
    <dbReference type="NCBI Taxonomy" id="670"/>
    <lineage>
        <taxon>Bacteria</taxon>
        <taxon>Pseudomonadati</taxon>
        <taxon>Pseudomonadota</taxon>
        <taxon>Gammaproteobacteria</taxon>
        <taxon>Vibrionales</taxon>
        <taxon>Vibrionaceae</taxon>
        <taxon>Vibrio</taxon>
    </lineage>
</organism>
<dbReference type="RefSeq" id="WP_311020341.1">
    <property type="nucleotide sequence ID" value="NZ_JAUHGG010000003.1"/>
</dbReference>